<proteinExistence type="predicted"/>
<accession>A0A506UZ74</accession>
<dbReference type="RefSeq" id="WP_141177949.1">
    <property type="nucleotide sequence ID" value="NZ_JBHUFX010000011.1"/>
</dbReference>
<evidence type="ECO:0000313" key="2">
    <source>
        <dbReference type="Proteomes" id="UP000319523"/>
    </source>
</evidence>
<protein>
    <submittedName>
        <fullName evidence="1">Uncharacterized protein</fullName>
    </submittedName>
</protein>
<keyword evidence="2" id="KW-1185">Reference proteome</keyword>
<organism evidence="1 2">
    <name type="scientific">Mixta tenebrionis</name>
    <dbReference type="NCBI Taxonomy" id="2562439"/>
    <lineage>
        <taxon>Bacteria</taxon>
        <taxon>Pseudomonadati</taxon>
        <taxon>Pseudomonadota</taxon>
        <taxon>Gammaproteobacteria</taxon>
        <taxon>Enterobacterales</taxon>
        <taxon>Erwiniaceae</taxon>
        <taxon>Mixta</taxon>
    </lineage>
</organism>
<dbReference type="Proteomes" id="UP000319523">
    <property type="component" value="Unassembled WGS sequence"/>
</dbReference>
<comment type="caution">
    <text evidence="1">The sequence shown here is derived from an EMBL/GenBank/DDBJ whole genome shotgun (WGS) entry which is preliminary data.</text>
</comment>
<sequence>MNDNLFPDNVFFDAARAPFSAAGAEAFSQMDSYGEWELEQDRHAKSLNAGSPELAQRFELDIHDCWVSEIK</sequence>
<gene>
    <name evidence="1" type="ORF">FKM52_20335</name>
</gene>
<dbReference type="OrthoDB" id="6556400at2"/>
<evidence type="ECO:0000313" key="1">
    <source>
        <dbReference type="EMBL" id="TPW38711.1"/>
    </source>
</evidence>
<name>A0A506UZ74_9GAMM</name>
<dbReference type="AlphaFoldDB" id="A0A506UZ74"/>
<dbReference type="EMBL" id="VHQI01000019">
    <property type="protein sequence ID" value="TPW38711.1"/>
    <property type="molecule type" value="Genomic_DNA"/>
</dbReference>
<reference evidence="1 2" key="1">
    <citation type="submission" date="2019-06" db="EMBL/GenBank/DDBJ databases">
        <authorList>
            <person name="Yang Y."/>
        </authorList>
    </citation>
    <scope>NUCLEOTIDE SEQUENCE [LARGE SCALE GENOMIC DNA]</scope>
    <source>
        <strain evidence="1 2">BIT-26</strain>
    </source>
</reference>